<sequence length="269" mass="28853">MRMTDVDMGQLALACELLETKPLAMRLCDALGLPIETALSLLPQKAKDKINSITQDCLRKAQNVALQTLGDKPRRKASDIFHKGCVTAGGFVGGLGGLAGLAVEAPISTVVMLRSIADIARSQGALLDDPEVRLECLKVFALSGGTRLDGAVPGYYAIRTLLSQNLPEIAALLAVRGISDEAGTLLGRFTATIAERFSLRLSEKFAAQSVPLLGAVGGATVNYIFIGHFQDVARGHFIVRRLEALYGEEPVRRAYQRIRQGSCSTEETN</sequence>
<dbReference type="Proteomes" id="UP000009071">
    <property type="component" value="Chromosome"/>
</dbReference>
<dbReference type="EMBL" id="AP010904">
    <property type="protein sequence ID" value="BAH77621.1"/>
    <property type="molecule type" value="Genomic_DNA"/>
</dbReference>
<dbReference type="InterPro" id="IPR024787">
    <property type="entry name" value="EcsC"/>
</dbReference>
<dbReference type="AlphaFoldDB" id="C4XPS1"/>
<dbReference type="eggNOG" id="ENOG502Z7KX">
    <property type="taxonomic scope" value="Bacteria"/>
</dbReference>
<dbReference type="STRING" id="573370.DMR_41300"/>
<dbReference type="HOGENOM" id="CLU_087250_0_0_7"/>
<name>C4XPS1_SOLM1</name>
<protein>
    <recommendedName>
        <fullName evidence="3">EcsC protein family protein</fullName>
    </recommendedName>
</protein>
<dbReference type="Pfam" id="PF12787">
    <property type="entry name" value="EcsC"/>
    <property type="match status" value="1"/>
</dbReference>
<accession>C4XPS1</accession>
<organism evidence="1 2">
    <name type="scientific">Solidesulfovibrio magneticus (strain ATCC 700980 / DSM 13731 / RS-1)</name>
    <name type="common">Desulfovibrio magneticus</name>
    <dbReference type="NCBI Taxonomy" id="573370"/>
    <lineage>
        <taxon>Bacteria</taxon>
        <taxon>Pseudomonadati</taxon>
        <taxon>Thermodesulfobacteriota</taxon>
        <taxon>Desulfovibrionia</taxon>
        <taxon>Desulfovibrionales</taxon>
        <taxon>Desulfovibrionaceae</taxon>
        <taxon>Solidesulfovibrio</taxon>
    </lineage>
</organism>
<keyword evidence="2" id="KW-1185">Reference proteome</keyword>
<dbReference type="PANTHER" id="PTHR41260:SF1">
    <property type="entry name" value="PROTEIN ECSC"/>
    <property type="match status" value="1"/>
</dbReference>
<gene>
    <name evidence="1" type="ordered locus">DMR_41300</name>
</gene>
<evidence type="ECO:0000313" key="2">
    <source>
        <dbReference type="Proteomes" id="UP000009071"/>
    </source>
</evidence>
<proteinExistence type="predicted"/>
<evidence type="ECO:0000313" key="1">
    <source>
        <dbReference type="EMBL" id="BAH77621.1"/>
    </source>
</evidence>
<reference evidence="1 2" key="1">
    <citation type="journal article" date="2009" name="Genome Res.">
        <title>Whole genome sequence of Desulfovibrio magneticus strain RS-1 revealed common gene clusters in magnetotactic bacteria.</title>
        <authorList>
            <person name="Nakazawa H."/>
            <person name="Arakaki A."/>
            <person name="Narita-Yamada S."/>
            <person name="Yashiro I."/>
            <person name="Jinno K."/>
            <person name="Aoki N."/>
            <person name="Tsuruyama A."/>
            <person name="Okamura Y."/>
            <person name="Tanikawa S."/>
            <person name="Fujita N."/>
            <person name="Takeyama H."/>
            <person name="Matsunaga T."/>
        </authorList>
    </citation>
    <scope>NUCLEOTIDE SEQUENCE [LARGE SCALE GENOMIC DNA]</scope>
    <source>
        <strain evidence="2">ATCC 700980 / DSM 13731 / RS-1</strain>
    </source>
</reference>
<dbReference type="PANTHER" id="PTHR41260">
    <property type="entry name" value="PROTEIN ECSC"/>
    <property type="match status" value="1"/>
</dbReference>
<dbReference type="KEGG" id="dma:DMR_41300"/>
<evidence type="ECO:0008006" key="3">
    <source>
        <dbReference type="Google" id="ProtNLM"/>
    </source>
</evidence>